<name>A0AAD7JCA4_9AGAR</name>
<protein>
    <submittedName>
        <fullName evidence="2">Uncharacterized protein</fullName>
    </submittedName>
</protein>
<evidence type="ECO:0000313" key="2">
    <source>
        <dbReference type="EMBL" id="KAJ7759336.1"/>
    </source>
</evidence>
<dbReference type="AlphaFoldDB" id="A0AAD7JCA4"/>
<dbReference type="Proteomes" id="UP001215280">
    <property type="component" value="Unassembled WGS sequence"/>
</dbReference>
<dbReference type="EMBL" id="JARJLG010000052">
    <property type="protein sequence ID" value="KAJ7759336.1"/>
    <property type="molecule type" value="Genomic_DNA"/>
</dbReference>
<organism evidence="2 3">
    <name type="scientific">Mycena maculata</name>
    <dbReference type="NCBI Taxonomy" id="230809"/>
    <lineage>
        <taxon>Eukaryota</taxon>
        <taxon>Fungi</taxon>
        <taxon>Dikarya</taxon>
        <taxon>Basidiomycota</taxon>
        <taxon>Agaricomycotina</taxon>
        <taxon>Agaricomycetes</taxon>
        <taxon>Agaricomycetidae</taxon>
        <taxon>Agaricales</taxon>
        <taxon>Marasmiineae</taxon>
        <taxon>Mycenaceae</taxon>
        <taxon>Mycena</taxon>
    </lineage>
</organism>
<gene>
    <name evidence="2" type="ORF">DFH07DRAFT_443774</name>
</gene>
<feature type="compositionally biased region" description="Pro residues" evidence="1">
    <location>
        <begin position="65"/>
        <end position="74"/>
    </location>
</feature>
<evidence type="ECO:0000313" key="3">
    <source>
        <dbReference type="Proteomes" id="UP001215280"/>
    </source>
</evidence>
<feature type="region of interest" description="Disordered" evidence="1">
    <location>
        <begin position="61"/>
        <end position="80"/>
    </location>
</feature>
<accession>A0AAD7JCA4</accession>
<sequence>MEDPYNFRAQENQSVVAVPSPAQTQMLPSVGAPSPSQAQMFPSASRFGIEGSHFTNVLGNMNIHPPAPPPPPPVFQEQSRALDPSVAGNRTLHSLHLPDDVYSESGSYSSQLLRRGRGFPLYVPQPQRHHRGGVAIGDVGRINSEGIFDFFFNIFLCADCNANRVPEDFCPLTRYYDDSTDVTHHKYTAKEPVVTSSVQKVRTPANEFSLGDCIFDCRPPKGAVLAIPLGSQLEKLENLESMQQYAIKNAESWYKYVNGARGRKLTNGSLYLVTGCEKSRSWGIAAFEDLTTDTSFRLSFVPTIEIPTTETDMETLRHKYCWEDGPARTKDSGFIPPNDSPLDQTLFIHGLSLSIQTSIWAKLSKKVPEVSQIGDSPPGPYNNTCVPHEKRREPVCRGRW</sequence>
<proteinExistence type="predicted"/>
<reference evidence="2" key="1">
    <citation type="submission" date="2023-03" db="EMBL/GenBank/DDBJ databases">
        <title>Massive genome expansion in bonnet fungi (Mycena s.s.) driven by repeated elements and novel gene families across ecological guilds.</title>
        <authorList>
            <consortium name="Lawrence Berkeley National Laboratory"/>
            <person name="Harder C.B."/>
            <person name="Miyauchi S."/>
            <person name="Viragh M."/>
            <person name="Kuo A."/>
            <person name="Thoen E."/>
            <person name="Andreopoulos B."/>
            <person name="Lu D."/>
            <person name="Skrede I."/>
            <person name="Drula E."/>
            <person name="Henrissat B."/>
            <person name="Morin E."/>
            <person name="Kohler A."/>
            <person name="Barry K."/>
            <person name="LaButti K."/>
            <person name="Morin E."/>
            <person name="Salamov A."/>
            <person name="Lipzen A."/>
            <person name="Mereny Z."/>
            <person name="Hegedus B."/>
            <person name="Baldrian P."/>
            <person name="Stursova M."/>
            <person name="Weitz H."/>
            <person name="Taylor A."/>
            <person name="Grigoriev I.V."/>
            <person name="Nagy L.G."/>
            <person name="Martin F."/>
            <person name="Kauserud H."/>
        </authorList>
    </citation>
    <scope>NUCLEOTIDE SEQUENCE</scope>
    <source>
        <strain evidence="2">CBHHK188m</strain>
    </source>
</reference>
<keyword evidence="3" id="KW-1185">Reference proteome</keyword>
<comment type="caution">
    <text evidence="2">The sequence shown here is derived from an EMBL/GenBank/DDBJ whole genome shotgun (WGS) entry which is preliminary data.</text>
</comment>
<evidence type="ECO:0000256" key="1">
    <source>
        <dbReference type="SAM" id="MobiDB-lite"/>
    </source>
</evidence>